<dbReference type="PANTHER" id="PTHR42078:SF1">
    <property type="entry name" value="GLUCAN 1, 4-ALPHA-GLUCOSIDASE"/>
    <property type="match status" value="1"/>
</dbReference>
<evidence type="ECO:0000259" key="3">
    <source>
        <dbReference type="Pfam" id="PF25130"/>
    </source>
</evidence>
<protein>
    <submittedName>
        <fullName evidence="4">Related to glucan 1,4-alpha-glucosidase</fullName>
    </submittedName>
</protein>
<feature type="region of interest" description="Disordered" evidence="1">
    <location>
        <begin position="1"/>
        <end position="147"/>
    </location>
</feature>
<dbReference type="AlphaFoldDB" id="A0A1E1L302"/>
<feature type="compositionally biased region" description="Polar residues" evidence="1">
    <location>
        <begin position="278"/>
        <end position="290"/>
    </location>
</feature>
<name>A0A1E1L302_9HELO</name>
<feature type="compositionally biased region" description="Basic and acidic residues" evidence="1">
    <location>
        <begin position="527"/>
        <end position="546"/>
    </location>
</feature>
<keyword evidence="2" id="KW-0812">Transmembrane</keyword>
<dbReference type="OrthoDB" id="5384459at2759"/>
<dbReference type="Pfam" id="PF25130">
    <property type="entry name" value="DUF7820"/>
    <property type="match status" value="1"/>
</dbReference>
<gene>
    <name evidence="4" type="ORF">RAG0_11173</name>
</gene>
<keyword evidence="2" id="KW-1133">Transmembrane helix</keyword>
<reference evidence="5" key="1">
    <citation type="submission" date="2016-03" db="EMBL/GenBank/DDBJ databases">
        <authorList>
            <person name="Guldener U."/>
        </authorList>
    </citation>
    <scope>NUCLEOTIDE SEQUENCE [LARGE SCALE GENOMIC DNA]</scope>
    <source>
        <strain evidence="5">04CH-RAC-A.6.1</strain>
    </source>
</reference>
<feature type="compositionally biased region" description="Acidic residues" evidence="1">
    <location>
        <begin position="31"/>
        <end position="41"/>
    </location>
</feature>
<feature type="region of interest" description="Disordered" evidence="1">
    <location>
        <begin position="588"/>
        <end position="631"/>
    </location>
</feature>
<evidence type="ECO:0000313" key="5">
    <source>
        <dbReference type="Proteomes" id="UP000178912"/>
    </source>
</evidence>
<sequence>MAGPERRSMGTDRRELTRYSHPPQLPAIQLDTDDDEDDDDLAAMGISDGYRPGAMTGHNQVSSDASQHIMTGRRTPPPRPSSTTKPQALDTFALRHDGGIEGRRSSTAASSYSGIAPTRSSSISTDPPYNRPESPYRGPSGPSHPYQMYPQESRMARTASIATTSTILVLDRPYNGPGGPTHPYGLYPQNTVPEAENPGDPNPLAPVSVGFPGLCSDYQRRLGPDGEEIADIIGPDGHTEQLPPYSKYPDEALARKTRPTISMSPPGAGGMGLATRNPEFSSTEGLDSASRQYTRSINSATSEHQVNMGAIPISEKPELKKWQKAARRKLCGIVPVWVAILVTLVFIMFVVILATVLAVLKPGQSSGKGRDGTPPSIVVSTTTSTFDATPLSASPTGTPDLPTGTFALPISTPSAIQNSCLSNTQQSAAWSCSIPIIPYTITVNPVEFAGSELSNNEVSLSIGNNTLGNYYAFGTQPPVLKEDQTLNLVMDNQEPEKGPAWFFEMTYNKLVILPEGAITAPTANVKRGKDEKGDSQKGSGKKDGDRLVSDFARKGIAQPGDSPWFCYWNGTLLEAFIYVNLTSNAGRATASSPASVTATATTTYPGSTPSATSAQPAVYSDSSSSGYNQELQFPVPYPKAVKIEERRIPGPQEISPYCVQHVIDDWGAANVARNSSGLPIIVYLNETDSLLTSGMESKPAYGSERDDNDLDTRDLDDEVGCSCVWLLN</sequence>
<feature type="transmembrane region" description="Helical" evidence="2">
    <location>
        <begin position="336"/>
        <end position="360"/>
    </location>
</feature>
<dbReference type="Proteomes" id="UP000178912">
    <property type="component" value="Unassembled WGS sequence"/>
</dbReference>
<dbReference type="EMBL" id="FJUX01000072">
    <property type="protein sequence ID" value="CZT04892.1"/>
    <property type="molecule type" value="Genomic_DNA"/>
</dbReference>
<feature type="compositionally biased region" description="Basic and acidic residues" evidence="1">
    <location>
        <begin position="93"/>
        <end position="104"/>
    </location>
</feature>
<feature type="compositionally biased region" description="Polar residues" evidence="1">
    <location>
        <begin position="620"/>
        <end position="631"/>
    </location>
</feature>
<feature type="compositionally biased region" description="Basic and acidic residues" evidence="1">
    <location>
        <begin position="1"/>
        <end position="18"/>
    </location>
</feature>
<organism evidence="4 5">
    <name type="scientific">Rhynchosporium agropyri</name>
    <dbReference type="NCBI Taxonomy" id="914238"/>
    <lineage>
        <taxon>Eukaryota</taxon>
        <taxon>Fungi</taxon>
        <taxon>Dikarya</taxon>
        <taxon>Ascomycota</taxon>
        <taxon>Pezizomycotina</taxon>
        <taxon>Leotiomycetes</taxon>
        <taxon>Helotiales</taxon>
        <taxon>Ploettnerulaceae</taxon>
        <taxon>Rhynchosporium</taxon>
    </lineage>
</organism>
<feature type="region of interest" description="Disordered" evidence="1">
    <location>
        <begin position="259"/>
        <end position="290"/>
    </location>
</feature>
<feature type="compositionally biased region" description="Low complexity" evidence="1">
    <location>
        <begin position="588"/>
        <end position="614"/>
    </location>
</feature>
<evidence type="ECO:0000256" key="1">
    <source>
        <dbReference type="SAM" id="MobiDB-lite"/>
    </source>
</evidence>
<keyword evidence="2" id="KW-0472">Membrane</keyword>
<accession>A0A1E1L302</accession>
<dbReference type="PANTHER" id="PTHR42078">
    <property type="entry name" value="GLUCAN 1, 4-ALPHA-GLUCOSIDASE"/>
    <property type="match status" value="1"/>
</dbReference>
<feature type="domain" description="DUF7820" evidence="3">
    <location>
        <begin position="381"/>
        <end position="726"/>
    </location>
</feature>
<keyword evidence="5" id="KW-1185">Reference proteome</keyword>
<dbReference type="InterPro" id="IPR056722">
    <property type="entry name" value="DUF7820"/>
</dbReference>
<proteinExistence type="predicted"/>
<feature type="region of interest" description="Disordered" evidence="1">
    <location>
        <begin position="523"/>
        <end position="546"/>
    </location>
</feature>
<evidence type="ECO:0000313" key="4">
    <source>
        <dbReference type="EMBL" id="CZT04892.1"/>
    </source>
</evidence>
<feature type="compositionally biased region" description="Polar residues" evidence="1">
    <location>
        <begin position="57"/>
        <end position="69"/>
    </location>
</feature>
<evidence type="ECO:0000256" key="2">
    <source>
        <dbReference type="SAM" id="Phobius"/>
    </source>
</evidence>
<feature type="compositionally biased region" description="Polar residues" evidence="1">
    <location>
        <begin position="105"/>
        <end position="127"/>
    </location>
</feature>